<accession>A0A9P0HR04</accession>
<dbReference type="InterPro" id="IPR017946">
    <property type="entry name" value="PLC-like_Pdiesterase_TIM-brl"/>
</dbReference>
<reference evidence="2" key="1">
    <citation type="submission" date="2022-01" db="EMBL/GenBank/DDBJ databases">
        <authorList>
            <person name="King R."/>
        </authorList>
    </citation>
    <scope>NUCLEOTIDE SEQUENCE</scope>
</reference>
<evidence type="ECO:0000313" key="3">
    <source>
        <dbReference type="Proteomes" id="UP001152798"/>
    </source>
</evidence>
<keyword evidence="3" id="KW-1185">Reference proteome</keyword>
<gene>
    <name evidence="2" type="ORF">NEZAVI_LOCUS14489</name>
</gene>
<dbReference type="OrthoDB" id="1046782at2759"/>
<dbReference type="SMART" id="SM00148">
    <property type="entry name" value="PLCXc"/>
    <property type="match status" value="1"/>
</dbReference>
<proteinExistence type="predicted"/>
<dbReference type="InterPro" id="IPR042158">
    <property type="entry name" value="PLCXD1/2/3"/>
</dbReference>
<dbReference type="SUPFAM" id="SSF51695">
    <property type="entry name" value="PLC-like phosphodiesterases"/>
    <property type="match status" value="1"/>
</dbReference>
<dbReference type="GO" id="GO:0006629">
    <property type="term" value="P:lipid metabolic process"/>
    <property type="evidence" value="ECO:0007669"/>
    <property type="project" value="InterPro"/>
</dbReference>
<dbReference type="InterPro" id="IPR000909">
    <property type="entry name" value="PLipase_C_PInositol-sp_X_dom"/>
</dbReference>
<dbReference type="GO" id="GO:0008081">
    <property type="term" value="F:phosphoric diester hydrolase activity"/>
    <property type="evidence" value="ECO:0007669"/>
    <property type="project" value="InterPro"/>
</dbReference>
<protein>
    <recommendedName>
        <fullName evidence="1">Phosphatidylinositol-specific phospholipase C X domain-containing protein</fullName>
    </recommendedName>
</protein>
<dbReference type="CDD" id="cd08616">
    <property type="entry name" value="PI-PLCXD1c"/>
    <property type="match status" value="1"/>
</dbReference>
<evidence type="ECO:0000313" key="2">
    <source>
        <dbReference type="EMBL" id="CAH1406578.1"/>
    </source>
</evidence>
<dbReference type="Proteomes" id="UP001152798">
    <property type="component" value="Chromosome 6"/>
</dbReference>
<dbReference type="AlphaFoldDB" id="A0A9P0HR04"/>
<organism evidence="2 3">
    <name type="scientific">Nezara viridula</name>
    <name type="common">Southern green stink bug</name>
    <name type="synonym">Cimex viridulus</name>
    <dbReference type="NCBI Taxonomy" id="85310"/>
    <lineage>
        <taxon>Eukaryota</taxon>
        <taxon>Metazoa</taxon>
        <taxon>Ecdysozoa</taxon>
        <taxon>Arthropoda</taxon>
        <taxon>Hexapoda</taxon>
        <taxon>Insecta</taxon>
        <taxon>Pterygota</taxon>
        <taxon>Neoptera</taxon>
        <taxon>Paraneoptera</taxon>
        <taxon>Hemiptera</taxon>
        <taxon>Heteroptera</taxon>
        <taxon>Panheteroptera</taxon>
        <taxon>Pentatomomorpha</taxon>
        <taxon>Pentatomoidea</taxon>
        <taxon>Pentatomidae</taxon>
        <taxon>Pentatominae</taxon>
        <taxon>Nezara</taxon>
    </lineage>
</organism>
<name>A0A9P0HR04_NEZVI</name>
<feature type="domain" description="Phosphatidylinositol-specific phospholipase C X" evidence="1">
    <location>
        <begin position="15"/>
        <end position="188"/>
    </location>
</feature>
<dbReference type="PANTHER" id="PTHR13593">
    <property type="match status" value="1"/>
</dbReference>
<dbReference type="Gene3D" id="3.20.20.190">
    <property type="entry name" value="Phosphatidylinositol (PI) phosphodiesterase"/>
    <property type="match status" value="1"/>
</dbReference>
<dbReference type="PANTHER" id="PTHR13593:SF113">
    <property type="entry name" value="SI:DKEY-266F7.9"/>
    <property type="match status" value="1"/>
</dbReference>
<sequence>MHIDLPNWMGGLDNELKSIPITSLAIPGTHDSMTYTITKDASVAPDSEKLVRQLIKFCGFIIRPIVYRWCITQTCTVLEQLDLGIRYFDLRLATKEGTDGIYFCHGLYGAKVNEVFQDIRDFLDSHPKEIVILDSQHFYAFTDADHENYICLLERMFPTMLCPIPRSIADVTLNWMMQNQYRVIAIYRNNHAESKNFLWGSVLWPTPWPETMSTDELLKFLESRLNKRSHSIGLVSQCVLTPTNGTVLKSPFSGVRSKCAIPSCKAVLPWLDQKQQGSVNVAIADFIQIDNHSFPSTVIALNYKQKLNSLSY</sequence>
<evidence type="ECO:0000259" key="1">
    <source>
        <dbReference type="SMART" id="SM00148"/>
    </source>
</evidence>
<dbReference type="InterPro" id="IPR051057">
    <property type="entry name" value="PI-PLC_domain"/>
</dbReference>
<dbReference type="EMBL" id="OV725082">
    <property type="protein sequence ID" value="CAH1406578.1"/>
    <property type="molecule type" value="Genomic_DNA"/>
</dbReference>